<evidence type="ECO:0000256" key="4">
    <source>
        <dbReference type="ARBA" id="ARBA00022490"/>
    </source>
</evidence>
<dbReference type="NCBIfam" id="TIGR00211">
    <property type="entry name" value="glyS"/>
    <property type="match status" value="1"/>
</dbReference>
<feature type="domain" description="DALR anticodon binding" evidence="12">
    <location>
        <begin position="579"/>
        <end position="681"/>
    </location>
</feature>
<dbReference type="GO" id="GO:0004820">
    <property type="term" value="F:glycine-tRNA ligase activity"/>
    <property type="evidence" value="ECO:0007669"/>
    <property type="project" value="UniProtKB-UniRule"/>
</dbReference>
<keyword evidence="4 11" id="KW-0963">Cytoplasm</keyword>
<dbReference type="KEGG" id="elio:KO353_06165"/>
<evidence type="ECO:0000256" key="6">
    <source>
        <dbReference type="ARBA" id="ARBA00022741"/>
    </source>
</evidence>
<dbReference type="GO" id="GO:0005829">
    <property type="term" value="C:cytosol"/>
    <property type="evidence" value="ECO:0007669"/>
    <property type="project" value="TreeGrafter"/>
</dbReference>
<gene>
    <name evidence="11 13" type="primary">glyS</name>
    <name evidence="13" type="ORF">KO353_06165</name>
</gene>
<dbReference type="InterPro" id="IPR015944">
    <property type="entry name" value="Gly-tRNA-synth_bsu"/>
</dbReference>
<comment type="catalytic activity">
    <reaction evidence="10 11">
        <text>tRNA(Gly) + glycine + ATP = glycyl-tRNA(Gly) + AMP + diphosphate</text>
        <dbReference type="Rhea" id="RHEA:16013"/>
        <dbReference type="Rhea" id="RHEA-COMP:9664"/>
        <dbReference type="Rhea" id="RHEA-COMP:9683"/>
        <dbReference type="ChEBI" id="CHEBI:30616"/>
        <dbReference type="ChEBI" id="CHEBI:33019"/>
        <dbReference type="ChEBI" id="CHEBI:57305"/>
        <dbReference type="ChEBI" id="CHEBI:78442"/>
        <dbReference type="ChEBI" id="CHEBI:78522"/>
        <dbReference type="ChEBI" id="CHEBI:456215"/>
        <dbReference type="EC" id="6.1.1.14"/>
    </reaction>
</comment>
<dbReference type="AlphaFoldDB" id="A0A975U4Y2"/>
<keyword evidence="14" id="KW-1185">Reference proteome</keyword>
<organism evidence="13 14">
    <name type="scientific">Elioraea tepida</name>
    <dbReference type="NCBI Taxonomy" id="2843330"/>
    <lineage>
        <taxon>Bacteria</taxon>
        <taxon>Pseudomonadati</taxon>
        <taxon>Pseudomonadota</taxon>
        <taxon>Alphaproteobacteria</taxon>
        <taxon>Acetobacterales</taxon>
        <taxon>Elioraeaceae</taxon>
        <taxon>Elioraea</taxon>
    </lineage>
</organism>
<dbReference type="GO" id="GO:0006426">
    <property type="term" value="P:glycyl-tRNA aminoacylation"/>
    <property type="evidence" value="ECO:0007669"/>
    <property type="project" value="UniProtKB-UniRule"/>
</dbReference>
<comment type="similarity">
    <text evidence="2 11">Belongs to the class-II aminoacyl-tRNA synthetase family.</text>
</comment>
<evidence type="ECO:0000256" key="1">
    <source>
        <dbReference type="ARBA" id="ARBA00004496"/>
    </source>
</evidence>
<evidence type="ECO:0000313" key="13">
    <source>
        <dbReference type="EMBL" id="QXM25783.1"/>
    </source>
</evidence>
<keyword evidence="5 11" id="KW-0436">Ligase</keyword>
<evidence type="ECO:0000256" key="2">
    <source>
        <dbReference type="ARBA" id="ARBA00008226"/>
    </source>
</evidence>
<dbReference type="Pfam" id="PF05746">
    <property type="entry name" value="DALR_1"/>
    <property type="match status" value="1"/>
</dbReference>
<evidence type="ECO:0000313" key="14">
    <source>
        <dbReference type="Proteomes" id="UP000694001"/>
    </source>
</evidence>
<dbReference type="PANTHER" id="PTHR30075">
    <property type="entry name" value="GLYCYL-TRNA SYNTHETASE"/>
    <property type="match status" value="1"/>
</dbReference>
<evidence type="ECO:0000256" key="7">
    <source>
        <dbReference type="ARBA" id="ARBA00022840"/>
    </source>
</evidence>
<dbReference type="GO" id="GO:0006420">
    <property type="term" value="P:arginyl-tRNA aminoacylation"/>
    <property type="evidence" value="ECO:0007669"/>
    <property type="project" value="InterPro"/>
</dbReference>
<dbReference type="GO" id="GO:0005524">
    <property type="term" value="F:ATP binding"/>
    <property type="evidence" value="ECO:0007669"/>
    <property type="project" value="UniProtKB-UniRule"/>
</dbReference>
<name>A0A975U4Y2_9PROT</name>
<comment type="subcellular location">
    <subcellularLocation>
        <location evidence="1 11">Cytoplasm</location>
    </subcellularLocation>
</comment>
<evidence type="ECO:0000259" key="12">
    <source>
        <dbReference type="Pfam" id="PF05746"/>
    </source>
</evidence>
<dbReference type="RefSeq" id="WP_218286835.1">
    <property type="nucleotide sequence ID" value="NZ_CP076448.1"/>
</dbReference>
<evidence type="ECO:0000256" key="3">
    <source>
        <dbReference type="ARBA" id="ARBA00011209"/>
    </source>
</evidence>
<dbReference type="Proteomes" id="UP000694001">
    <property type="component" value="Chromosome"/>
</dbReference>
<dbReference type="EMBL" id="CP076448">
    <property type="protein sequence ID" value="QXM25783.1"/>
    <property type="molecule type" value="Genomic_DNA"/>
</dbReference>
<reference evidence="13" key="1">
    <citation type="submission" date="2021-06" db="EMBL/GenBank/DDBJ databases">
        <title>Elioraea tepida, sp. nov., a moderately thermophilic aerobic anoxygenic phototrophic bacterium isolated from an alkaline siliceous hot spring mat community in Yellowstone National Park, WY, USA.</title>
        <authorList>
            <person name="Saini M.K."/>
            <person name="Yoshida S."/>
            <person name="Sebastian A."/>
            <person name="Hirose S."/>
            <person name="Hara E."/>
            <person name="Tamaki H."/>
            <person name="Soulier N.T."/>
            <person name="Albert I."/>
            <person name="Hanada S."/>
            <person name="Bryant D.A."/>
            <person name="Tank M."/>
        </authorList>
    </citation>
    <scope>NUCLEOTIDE SEQUENCE</scope>
    <source>
        <strain evidence="13">MS-P2</strain>
    </source>
</reference>
<dbReference type="GO" id="GO:0004814">
    <property type="term" value="F:arginine-tRNA ligase activity"/>
    <property type="evidence" value="ECO:0007669"/>
    <property type="project" value="InterPro"/>
</dbReference>
<dbReference type="InterPro" id="IPR008909">
    <property type="entry name" value="DALR_anticod-bd"/>
</dbReference>
<dbReference type="Pfam" id="PF02092">
    <property type="entry name" value="tRNA_synt_2f"/>
    <property type="match status" value="1"/>
</dbReference>
<dbReference type="PROSITE" id="PS50861">
    <property type="entry name" value="AA_TRNA_LIGASE_II_GLYAB"/>
    <property type="match status" value="1"/>
</dbReference>
<dbReference type="PANTHER" id="PTHR30075:SF2">
    <property type="entry name" value="GLYCINE--TRNA LIGASE, CHLOROPLASTIC_MITOCHONDRIAL 2"/>
    <property type="match status" value="1"/>
</dbReference>
<evidence type="ECO:0000256" key="8">
    <source>
        <dbReference type="ARBA" id="ARBA00022917"/>
    </source>
</evidence>
<keyword evidence="7 11" id="KW-0067">ATP-binding</keyword>
<evidence type="ECO:0000256" key="11">
    <source>
        <dbReference type="HAMAP-Rule" id="MF_00255"/>
    </source>
</evidence>
<sequence>MPDLLLELFSEEIPARMQAEAAASLAKGVAEALAPLNARNLRPFWGPRRIGLAATLDAATEARRVTERGPRVTAPEAALAGFLRKHGATREALREEGGYWVLETATEAVPAEVLVADALPGVIRRLPWPKSMRWGNGSMFAWVRPLRRILCTLDGAPCPFALAQTGDDAHGLVASTLTEGHRFHAPGPVSVGGVDDYVAQLRAHRVIVDAAERRSVIAQGIAALAASVGCTVADDPALLDEVTGLVEWPVPLLGRIDQAFMDLPARVRQVTMRANQRYFTLLEADGSAAPWFVVVANIEAADGGAAIVAGNERVLRARLADARFFWDQDRKQRLDSRLPKLEAVTFHARLGTQGARVLRLMRLAGVVAPLVGAEVATAERAALLAKADLVTGMVGEFPELQGYMGARYAAHDGEDEAVARAIEEHYAPLGQGDSVPTHPVSVTVALADRLDTLAGFFAIGEKPTGSGDPFALRRAALGLIRLVRENGLRLDLRALVAEAVRGVAGALGLGAADQARVVEEVFAFLVERLRVQLRAEGRRHDVVAATLAQAAAEGDLVRLLARADALAALLGTEDGQNLLTAYKRASNILRIEERKDGRSHAGPPDPALLRAPQEIALAEALDAAEPEIEARLAAEDFAGAMASMGRLRAPVDAFFDAVTVNATETDLRANRLRLLARIRSVTARVADFSLLEG</sequence>
<dbReference type="HAMAP" id="MF_00255">
    <property type="entry name" value="Gly_tRNA_synth_beta"/>
    <property type="match status" value="1"/>
</dbReference>
<keyword evidence="8 11" id="KW-0648">Protein biosynthesis</keyword>
<protein>
    <recommendedName>
        <fullName evidence="11">Glycine--tRNA ligase beta subunit</fullName>
        <ecNumber evidence="11">6.1.1.14</ecNumber>
    </recommendedName>
    <alternativeName>
        <fullName evidence="11">Glycyl-tRNA synthetase beta subunit</fullName>
        <shortName evidence="11">GlyRS</shortName>
    </alternativeName>
</protein>
<evidence type="ECO:0000256" key="10">
    <source>
        <dbReference type="ARBA" id="ARBA00047937"/>
    </source>
</evidence>
<proteinExistence type="inferred from homology"/>
<dbReference type="InterPro" id="IPR006194">
    <property type="entry name" value="Gly-tRNA-synth_heterodimer"/>
</dbReference>
<accession>A0A975U4Y2</accession>
<keyword evidence="9 11" id="KW-0030">Aminoacyl-tRNA synthetase</keyword>
<evidence type="ECO:0000256" key="9">
    <source>
        <dbReference type="ARBA" id="ARBA00023146"/>
    </source>
</evidence>
<evidence type="ECO:0000256" key="5">
    <source>
        <dbReference type="ARBA" id="ARBA00022598"/>
    </source>
</evidence>
<comment type="subunit">
    <text evidence="3 11">Tetramer of two alpha and two beta subunits.</text>
</comment>
<keyword evidence="6 11" id="KW-0547">Nucleotide-binding</keyword>
<dbReference type="EC" id="6.1.1.14" evidence="11"/>